<comment type="similarity">
    <text evidence="1">Belongs to the lin-52 family.</text>
</comment>
<dbReference type="EMBL" id="HBUF01268489">
    <property type="protein sequence ID" value="CAG6684638.1"/>
    <property type="molecule type" value="Transcribed_RNA"/>
</dbReference>
<dbReference type="EMBL" id="HBUF01348391">
    <property type="protein sequence ID" value="CAG6711563.1"/>
    <property type="molecule type" value="Transcribed_RNA"/>
</dbReference>
<dbReference type="PANTHER" id="PTHR31489">
    <property type="entry name" value="LIN52 FAMILY MEMBER"/>
    <property type="match status" value="1"/>
</dbReference>
<accession>A0A8D8QU21</accession>
<dbReference type="EMBL" id="HBUF01565058">
    <property type="protein sequence ID" value="CAG6764145.1"/>
    <property type="molecule type" value="Transcribed_RNA"/>
</dbReference>
<dbReference type="InterPro" id="IPR018737">
    <property type="entry name" value="DREAM_LIN52"/>
</dbReference>
<dbReference type="EMBL" id="HBUF01565060">
    <property type="protein sequence ID" value="CAG6764152.1"/>
    <property type="molecule type" value="Transcribed_RNA"/>
</dbReference>
<dbReference type="Pfam" id="PF10044">
    <property type="entry name" value="LIN52"/>
    <property type="match status" value="1"/>
</dbReference>
<protein>
    <submittedName>
        <fullName evidence="2">Protein lin-52 homolog</fullName>
    </submittedName>
</protein>
<dbReference type="EMBL" id="HBUF01097701">
    <property type="protein sequence ID" value="CAG6637308.1"/>
    <property type="molecule type" value="Transcribed_RNA"/>
</dbReference>
<evidence type="ECO:0000256" key="1">
    <source>
        <dbReference type="ARBA" id="ARBA00005456"/>
    </source>
</evidence>
<dbReference type="EMBL" id="HBUF01348394">
    <property type="protein sequence ID" value="CAG6711569.1"/>
    <property type="molecule type" value="Transcribed_RNA"/>
</dbReference>
<dbReference type="EMBL" id="HBUF01348392">
    <property type="protein sequence ID" value="CAG6711565.1"/>
    <property type="molecule type" value="Transcribed_RNA"/>
</dbReference>
<dbReference type="GO" id="GO:0070176">
    <property type="term" value="C:DRM complex"/>
    <property type="evidence" value="ECO:0007669"/>
    <property type="project" value="InterPro"/>
</dbReference>
<reference evidence="2" key="1">
    <citation type="submission" date="2021-05" db="EMBL/GenBank/DDBJ databases">
        <authorList>
            <person name="Alioto T."/>
            <person name="Alioto T."/>
            <person name="Gomez Garrido J."/>
        </authorList>
    </citation>
    <scope>NUCLEOTIDE SEQUENCE</scope>
</reference>
<dbReference type="EMBL" id="HBUF01348390">
    <property type="protein sequence ID" value="CAG6711561.1"/>
    <property type="molecule type" value="Transcribed_RNA"/>
</dbReference>
<sequence>MPDFDSSLLSVENLDRSSPELWPEPIPGVSGFSHYHSADPFKSLLDEKLTSKEDLDLLRYLSHLNRYEFVIELKKLYDLCYQLGLDESKEMTRGKYLNILETSK</sequence>
<name>A0A8D8QU21_9HEMI</name>
<dbReference type="EMBL" id="HBUF01097700">
    <property type="protein sequence ID" value="CAG6637306.1"/>
    <property type="molecule type" value="Transcribed_RNA"/>
</dbReference>
<organism evidence="2">
    <name type="scientific">Cacopsylla melanoneura</name>
    <dbReference type="NCBI Taxonomy" id="428564"/>
    <lineage>
        <taxon>Eukaryota</taxon>
        <taxon>Metazoa</taxon>
        <taxon>Ecdysozoa</taxon>
        <taxon>Arthropoda</taxon>
        <taxon>Hexapoda</taxon>
        <taxon>Insecta</taxon>
        <taxon>Pterygota</taxon>
        <taxon>Neoptera</taxon>
        <taxon>Paraneoptera</taxon>
        <taxon>Hemiptera</taxon>
        <taxon>Sternorrhyncha</taxon>
        <taxon>Psylloidea</taxon>
        <taxon>Psyllidae</taxon>
        <taxon>Psyllinae</taxon>
        <taxon>Cacopsylla</taxon>
    </lineage>
</organism>
<dbReference type="EMBL" id="HBUF01097699">
    <property type="protein sequence ID" value="CAG6637304.1"/>
    <property type="molecule type" value="Transcribed_RNA"/>
</dbReference>
<proteinExistence type="inferred from homology"/>
<dbReference type="PANTHER" id="PTHR31489:SF2">
    <property type="entry name" value="PROTEIN LIN-52 HOMOLOG"/>
    <property type="match status" value="1"/>
</dbReference>
<dbReference type="AlphaFoldDB" id="A0A8D8QU21"/>
<dbReference type="EMBL" id="HBUF01348393">
    <property type="protein sequence ID" value="CAG6711567.1"/>
    <property type="molecule type" value="Transcribed_RNA"/>
</dbReference>
<evidence type="ECO:0000313" key="2">
    <source>
        <dbReference type="EMBL" id="CAG6637304.1"/>
    </source>
</evidence>
<dbReference type="GO" id="GO:0006355">
    <property type="term" value="P:regulation of DNA-templated transcription"/>
    <property type="evidence" value="ECO:0007669"/>
    <property type="project" value="InterPro"/>
</dbReference>
<dbReference type="EMBL" id="HBUF01268490">
    <property type="protein sequence ID" value="CAG6684640.1"/>
    <property type="molecule type" value="Transcribed_RNA"/>
</dbReference>